<sequence>MSEEKQKIVDCSSAGKGFARTEGSDIVAENCPIPTGQDKCYARTEEDDVPPVNHCASAGKGFARTDGNDIVAEDCALPNGQGKGFAKTYDPAKD</sequence>
<protein>
    <submittedName>
        <fullName evidence="1">Uncharacterized protein</fullName>
    </submittedName>
</protein>
<dbReference type="AlphaFoldDB" id="A0A645J580"/>
<dbReference type="EMBL" id="VSSQ01131953">
    <property type="protein sequence ID" value="MPN58781.1"/>
    <property type="molecule type" value="Genomic_DNA"/>
</dbReference>
<evidence type="ECO:0000313" key="1">
    <source>
        <dbReference type="EMBL" id="MPN58781.1"/>
    </source>
</evidence>
<comment type="caution">
    <text evidence="1">The sequence shown here is derived from an EMBL/GenBank/DDBJ whole genome shotgun (WGS) entry which is preliminary data.</text>
</comment>
<organism evidence="1">
    <name type="scientific">bioreactor metagenome</name>
    <dbReference type="NCBI Taxonomy" id="1076179"/>
    <lineage>
        <taxon>unclassified sequences</taxon>
        <taxon>metagenomes</taxon>
        <taxon>ecological metagenomes</taxon>
    </lineage>
</organism>
<name>A0A645J580_9ZZZZ</name>
<proteinExistence type="predicted"/>
<gene>
    <name evidence="1" type="ORF">SDC9_206495</name>
</gene>
<reference evidence="1" key="1">
    <citation type="submission" date="2019-08" db="EMBL/GenBank/DDBJ databases">
        <authorList>
            <person name="Kucharzyk K."/>
            <person name="Murdoch R.W."/>
            <person name="Higgins S."/>
            <person name="Loffler F."/>
        </authorList>
    </citation>
    <scope>NUCLEOTIDE SEQUENCE</scope>
</reference>
<accession>A0A645J580</accession>